<evidence type="ECO:0008006" key="4">
    <source>
        <dbReference type="Google" id="ProtNLM"/>
    </source>
</evidence>
<comment type="caution">
    <text evidence="2">The sequence shown here is derived from an EMBL/GenBank/DDBJ whole genome shotgun (WGS) entry which is preliminary data.</text>
</comment>
<dbReference type="Pfam" id="PF16156">
    <property type="entry name" value="DUF4864"/>
    <property type="match status" value="1"/>
</dbReference>
<gene>
    <name evidence="2" type="ORF">GCM10016455_17070</name>
</gene>
<keyword evidence="1" id="KW-0732">Signal</keyword>
<dbReference type="RefSeq" id="WP_229836652.1">
    <property type="nucleotide sequence ID" value="NZ_BNCH01000003.1"/>
</dbReference>
<protein>
    <recommendedName>
        <fullName evidence="4">DUF4864 domain-containing protein</fullName>
    </recommendedName>
</protein>
<sequence>MMRLLAFTLTLAMLFSVAAKAQDRSIEDVINLQIEAFETDDIATAFTFASPNIQAIFGTAEQFADMVQVDGQWRINGVYRVDAPGLNA</sequence>
<feature type="signal peptide" evidence="1">
    <location>
        <begin position="1"/>
        <end position="21"/>
    </location>
</feature>
<dbReference type="EMBL" id="BNCH01000003">
    <property type="protein sequence ID" value="GHE97198.1"/>
    <property type="molecule type" value="Genomic_DNA"/>
</dbReference>
<accession>A0ABQ3IXU3</accession>
<evidence type="ECO:0000313" key="2">
    <source>
        <dbReference type="EMBL" id="GHE97198.1"/>
    </source>
</evidence>
<feature type="chain" id="PRO_5046062962" description="DUF4864 domain-containing protein" evidence="1">
    <location>
        <begin position="22"/>
        <end position="88"/>
    </location>
</feature>
<proteinExistence type="predicted"/>
<dbReference type="InterPro" id="IPR032347">
    <property type="entry name" value="DUF4864"/>
</dbReference>
<organism evidence="2 3">
    <name type="scientific">Aliiroseovarius zhejiangensis</name>
    <dbReference type="NCBI Taxonomy" id="1632025"/>
    <lineage>
        <taxon>Bacteria</taxon>
        <taxon>Pseudomonadati</taxon>
        <taxon>Pseudomonadota</taxon>
        <taxon>Alphaproteobacteria</taxon>
        <taxon>Rhodobacterales</taxon>
        <taxon>Paracoccaceae</taxon>
        <taxon>Aliiroseovarius</taxon>
    </lineage>
</organism>
<keyword evidence="3" id="KW-1185">Reference proteome</keyword>
<name>A0ABQ3IXU3_9RHOB</name>
<reference evidence="3" key="1">
    <citation type="journal article" date="2019" name="Int. J. Syst. Evol. Microbiol.">
        <title>The Global Catalogue of Microorganisms (GCM) 10K type strain sequencing project: providing services to taxonomists for standard genome sequencing and annotation.</title>
        <authorList>
            <consortium name="The Broad Institute Genomics Platform"/>
            <consortium name="The Broad Institute Genome Sequencing Center for Infectious Disease"/>
            <person name="Wu L."/>
            <person name="Ma J."/>
        </authorList>
    </citation>
    <scope>NUCLEOTIDE SEQUENCE [LARGE SCALE GENOMIC DNA]</scope>
    <source>
        <strain evidence="3">KCTC 42443</strain>
    </source>
</reference>
<evidence type="ECO:0000313" key="3">
    <source>
        <dbReference type="Proteomes" id="UP000609802"/>
    </source>
</evidence>
<dbReference type="Proteomes" id="UP000609802">
    <property type="component" value="Unassembled WGS sequence"/>
</dbReference>
<evidence type="ECO:0000256" key="1">
    <source>
        <dbReference type="SAM" id="SignalP"/>
    </source>
</evidence>